<keyword evidence="2" id="KW-1185">Reference proteome</keyword>
<sequence length="131" mass="13155">MSKSKSCGCGNASEQGPVKLIYACSGAADVGEIADRAARTVARAGGGKLQCANAIGAGLESYVEAAKGADKVLAIDGCINHCAANCLKKAGVTKFEHLVLNHIGLAKQASPPNDDNIAKAVTAAEKMLSAA</sequence>
<dbReference type="Pfam" id="PF08859">
    <property type="entry name" value="DGC"/>
    <property type="match status" value="1"/>
</dbReference>
<comment type="caution">
    <text evidence="1">The sequence shown here is derived from an EMBL/GenBank/DDBJ whole genome shotgun (WGS) entry which is preliminary data.</text>
</comment>
<accession>A0ABN1E9G7</accession>
<evidence type="ECO:0000313" key="2">
    <source>
        <dbReference type="Proteomes" id="UP001499951"/>
    </source>
</evidence>
<gene>
    <name evidence="1" type="ORF">GCM10008942_07930</name>
</gene>
<dbReference type="Proteomes" id="UP001499951">
    <property type="component" value="Unassembled WGS sequence"/>
</dbReference>
<name>A0ABN1E9G7_9PROT</name>
<reference evidence="1 2" key="1">
    <citation type="journal article" date="2019" name="Int. J. Syst. Evol. Microbiol.">
        <title>The Global Catalogue of Microorganisms (GCM) 10K type strain sequencing project: providing services to taxonomists for standard genome sequencing and annotation.</title>
        <authorList>
            <consortium name="The Broad Institute Genomics Platform"/>
            <consortium name="The Broad Institute Genome Sequencing Center for Infectious Disease"/>
            <person name="Wu L."/>
            <person name="Ma J."/>
        </authorList>
    </citation>
    <scope>NUCLEOTIDE SEQUENCE [LARGE SCALE GENOMIC DNA]</scope>
    <source>
        <strain evidence="1 2">JCM 15089</strain>
    </source>
</reference>
<protein>
    <recommendedName>
        <fullName evidence="3">Zinc-binding protein</fullName>
    </recommendedName>
</protein>
<evidence type="ECO:0008006" key="3">
    <source>
        <dbReference type="Google" id="ProtNLM"/>
    </source>
</evidence>
<proteinExistence type="predicted"/>
<dbReference type="PIRSF" id="PIRSF037181">
    <property type="entry name" value="DGC"/>
    <property type="match status" value="1"/>
</dbReference>
<dbReference type="EMBL" id="BAAADD010000002">
    <property type="protein sequence ID" value="GAA0561906.1"/>
    <property type="molecule type" value="Genomic_DNA"/>
</dbReference>
<dbReference type="RefSeq" id="WP_166932218.1">
    <property type="nucleotide sequence ID" value="NZ_BAAADD010000002.1"/>
</dbReference>
<evidence type="ECO:0000313" key="1">
    <source>
        <dbReference type="EMBL" id="GAA0561906.1"/>
    </source>
</evidence>
<organism evidence="1 2">
    <name type="scientific">Rhizomicrobium electricum</name>
    <dbReference type="NCBI Taxonomy" id="480070"/>
    <lineage>
        <taxon>Bacteria</taxon>
        <taxon>Pseudomonadati</taxon>
        <taxon>Pseudomonadota</taxon>
        <taxon>Alphaproteobacteria</taxon>
        <taxon>Micropepsales</taxon>
        <taxon>Micropepsaceae</taxon>
        <taxon>Rhizomicrobium</taxon>
    </lineage>
</organism>
<dbReference type="InterPro" id="IPR014958">
    <property type="entry name" value="DGC"/>
</dbReference>